<dbReference type="STRING" id="23.BEL05_19305"/>
<dbReference type="EMBL" id="BPEU01000022">
    <property type="protein sequence ID" value="GIU43518.1"/>
    <property type="molecule type" value="Genomic_DNA"/>
</dbReference>
<keyword evidence="1" id="KW-0969">Cilium</keyword>
<keyword evidence="1" id="KW-0966">Cell projection</keyword>
<proteinExistence type="predicted"/>
<evidence type="ECO:0000313" key="4">
    <source>
        <dbReference type="Proteomes" id="UP000773469"/>
    </source>
</evidence>
<organism evidence="2 3">
    <name type="scientific">Shewanella colwelliana</name>
    <name type="common">Alteromonas colwelliana</name>
    <dbReference type="NCBI Taxonomy" id="23"/>
    <lineage>
        <taxon>Bacteria</taxon>
        <taxon>Pseudomonadati</taxon>
        <taxon>Pseudomonadota</taxon>
        <taxon>Gammaproteobacteria</taxon>
        <taxon>Alteromonadales</taxon>
        <taxon>Shewanellaceae</taxon>
        <taxon>Shewanella</taxon>
    </lineage>
</organism>
<sequence>MQSLDKLNQDIVSAIQHLQKVPAEELAADELVSKLLELVEQRQLLLDNALQAPKDEDKSFLEAQLALTNQFTNAAVSLLKDRQELLHLGRKSQRQLNVYKSIDSNR</sequence>
<comment type="caution">
    <text evidence="2">The sequence shown here is derived from an EMBL/GenBank/DDBJ whole genome shotgun (WGS) entry which is preliminary data.</text>
</comment>
<dbReference type="Proteomes" id="UP000095230">
    <property type="component" value="Unassembled WGS sequence"/>
</dbReference>
<dbReference type="AlphaFoldDB" id="A0A1E5IXI8"/>
<dbReference type="OrthoDB" id="6267576at2"/>
<keyword evidence="4" id="KW-1185">Reference proteome</keyword>
<dbReference type="Proteomes" id="UP000773469">
    <property type="component" value="Unassembled WGS sequence"/>
</dbReference>
<reference evidence="2 3" key="1">
    <citation type="submission" date="2016-07" db="EMBL/GenBank/DDBJ databases">
        <title>Whole-genome of two Shewanella species isolated from a digestive organ of sea cucumber Apostichopus japonicus Selenka 1867.</title>
        <authorList>
            <person name="Hong H.-H."/>
            <person name="Choi H."/>
            <person name="Cheon S."/>
            <person name="Oh J.-S."/>
            <person name="Lee H.-G."/>
            <person name="Park C."/>
        </authorList>
    </citation>
    <scope>NUCLEOTIDE SEQUENCE [LARGE SCALE GENOMIC DNA]</scope>
    <source>
        <strain evidence="2 3">CSB03KR</strain>
    </source>
</reference>
<keyword evidence="1" id="KW-0282">Flagellum</keyword>
<evidence type="ECO:0000313" key="2">
    <source>
        <dbReference type="EMBL" id="OEG74583.1"/>
    </source>
</evidence>
<gene>
    <name evidence="1" type="primary">fliT</name>
    <name evidence="2" type="ORF">BEL05_19305</name>
    <name evidence="1" type="ORF">TUM3794_29380</name>
</gene>
<name>A0A1E5IXI8_SHECO</name>
<evidence type="ECO:0000313" key="1">
    <source>
        <dbReference type="EMBL" id="GIU43518.1"/>
    </source>
</evidence>
<evidence type="ECO:0000313" key="3">
    <source>
        <dbReference type="Proteomes" id="UP000095230"/>
    </source>
</evidence>
<accession>A0A1E5IXI8</accession>
<protein>
    <submittedName>
        <fullName evidence="1">Flagella biosynthesis chaperone for FliD FliT</fullName>
    </submittedName>
</protein>
<reference evidence="1 4" key="2">
    <citation type="submission" date="2021-05" db="EMBL/GenBank/DDBJ databases">
        <title>Molecular characterization for Shewanella algae harboring chromosomal blaOXA-55-like strains isolated from clinical and environment sample.</title>
        <authorList>
            <person name="Ohama Y."/>
            <person name="Aoki K."/>
            <person name="Harada S."/>
            <person name="Moriya K."/>
            <person name="Ishii Y."/>
            <person name="Tateda K."/>
        </authorList>
    </citation>
    <scope>NUCLEOTIDE SEQUENCE [LARGE SCALE GENOMIC DNA]</scope>
    <source>
        <strain evidence="1 4">MBTL60-118</strain>
    </source>
</reference>
<dbReference type="RefSeq" id="WP_069670766.1">
    <property type="nucleotide sequence ID" value="NZ_BPEU01000022.1"/>
</dbReference>
<dbReference type="EMBL" id="MCBT01000018">
    <property type="protein sequence ID" value="OEG74583.1"/>
    <property type="molecule type" value="Genomic_DNA"/>
</dbReference>